<protein>
    <submittedName>
        <fullName evidence="1">Uncharacterized protein</fullName>
    </submittedName>
</protein>
<evidence type="ECO:0000313" key="2">
    <source>
        <dbReference type="Proteomes" id="UP001642409"/>
    </source>
</evidence>
<gene>
    <name evidence="1" type="ORF">HINF_LOCUS22407</name>
</gene>
<dbReference type="EMBL" id="CAXDID020000062">
    <property type="protein sequence ID" value="CAL6011029.1"/>
    <property type="molecule type" value="Genomic_DNA"/>
</dbReference>
<sequence length="133" mass="15843">MEDSQISEELDHYEFQIVKRVRKDKSYSWSTQMNTKFVVVCMALGIKSCRPKQIFSYFEHYEGMQKSVISSRLQKVRNMIVIDHKLQNACEIENWMSPNNVQNEPLTLITQKWTQHNFIGFNDEEIMDFVKTL</sequence>
<dbReference type="Proteomes" id="UP001642409">
    <property type="component" value="Unassembled WGS sequence"/>
</dbReference>
<organism evidence="1 2">
    <name type="scientific">Hexamita inflata</name>
    <dbReference type="NCBI Taxonomy" id="28002"/>
    <lineage>
        <taxon>Eukaryota</taxon>
        <taxon>Metamonada</taxon>
        <taxon>Diplomonadida</taxon>
        <taxon>Hexamitidae</taxon>
        <taxon>Hexamitinae</taxon>
        <taxon>Hexamita</taxon>
    </lineage>
</organism>
<proteinExistence type="predicted"/>
<reference evidence="1 2" key="1">
    <citation type="submission" date="2024-07" db="EMBL/GenBank/DDBJ databases">
        <authorList>
            <person name="Akdeniz Z."/>
        </authorList>
    </citation>
    <scope>NUCLEOTIDE SEQUENCE [LARGE SCALE GENOMIC DNA]</scope>
</reference>
<keyword evidence="2" id="KW-1185">Reference proteome</keyword>
<comment type="caution">
    <text evidence="1">The sequence shown here is derived from an EMBL/GenBank/DDBJ whole genome shotgun (WGS) entry which is preliminary data.</text>
</comment>
<name>A0ABP1I8P6_9EUKA</name>
<dbReference type="Gene3D" id="1.10.10.60">
    <property type="entry name" value="Homeodomain-like"/>
    <property type="match status" value="1"/>
</dbReference>
<evidence type="ECO:0000313" key="1">
    <source>
        <dbReference type="EMBL" id="CAL6011029.1"/>
    </source>
</evidence>
<accession>A0ABP1I8P6</accession>